<dbReference type="Proteomes" id="UP000305398">
    <property type="component" value="Chromosome"/>
</dbReference>
<evidence type="ECO:0000313" key="3">
    <source>
        <dbReference type="Proteomes" id="UP000305398"/>
    </source>
</evidence>
<feature type="compositionally biased region" description="Polar residues" evidence="1">
    <location>
        <begin position="72"/>
        <end position="86"/>
    </location>
</feature>
<dbReference type="KEGG" id="hyj:FHG12_10980"/>
<evidence type="ECO:0000313" key="2">
    <source>
        <dbReference type="EMBL" id="QDA60593.1"/>
    </source>
</evidence>
<organism evidence="2 3">
    <name type="scientific">Hymenobacter jejuensis</name>
    <dbReference type="NCBI Taxonomy" id="2502781"/>
    <lineage>
        <taxon>Bacteria</taxon>
        <taxon>Pseudomonadati</taxon>
        <taxon>Bacteroidota</taxon>
        <taxon>Cytophagia</taxon>
        <taxon>Cytophagales</taxon>
        <taxon>Hymenobacteraceae</taxon>
        <taxon>Hymenobacter</taxon>
    </lineage>
</organism>
<sequence>MTTKGDVKTQLLTAKNWRVSSDVVETTRNGVADAPYDKYANLAPCGKDDFIRFRDDMSMLVDEGPTKCAPNDPQTQGGKWSWNSGQTEITMTDPTFAGRDKYSGPVDLTTDTITIVLTDTKGTTVTKETIVYKGF</sequence>
<gene>
    <name evidence="2" type="ORF">FHG12_10980</name>
</gene>
<accession>A0A5B8A1K0</accession>
<dbReference type="AlphaFoldDB" id="A0A5B8A1K0"/>
<evidence type="ECO:0008006" key="4">
    <source>
        <dbReference type="Google" id="ProtNLM"/>
    </source>
</evidence>
<evidence type="ECO:0000256" key="1">
    <source>
        <dbReference type="SAM" id="MobiDB-lite"/>
    </source>
</evidence>
<dbReference type="RefSeq" id="WP_139515769.1">
    <property type="nucleotide sequence ID" value="NZ_CP040896.1"/>
</dbReference>
<dbReference type="OrthoDB" id="799390at2"/>
<feature type="region of interest" description="Disordered" evidence="1">
    <location>
        <begin position="64"/>
        <end position="86"/>
    </location>
</feature>
<keyword evidence="3" id="KW-1185">Reference proteome</keyword>
<reference evidence="2 3" key="1">
    <citation type="submission" date="2019-06" db="EMBL/GenBank/DDBJ databases">
        <authorList>
            <person name="Srinivasan S."/>
        </authorList>
    </citation>
    <scope>NUCLEOTIDE SEQUENCE [LARGE SCALE GENOMIC DNA]</scope>
    <source>
        <strain evidence="2 3">17J68-5</strain>
    </source>
</reference>
<dbReference type="EMBL" id="CP040896">
    <property type="protein sequence ID" value="QDA60593.1"/>
    <property type="molecule type" value="Genomic_DNA"/>
</dbReference>
<protein>
    <recommendedName>
        <fullName evidence="4">Lipocalin-like domain-containing protein</fullName>
    </recommendedName>
</protein>
<name>A0A5B8A1K0_9BACT</name>
<proteinExistence type="predicted"/>